<name>A0A1S3H6S3_LINAN</name>
<dbReference type="Gene3D" id="1.10.630.10">
    <property type="entry name" value="Cytochrome P450"/>
    <property type="match status" value="1"/>
</dbReference>
<dbReference type="GO" id="GO:0004497">
    <property type="term" value="F:monooxygenase activity"/>
    <property type="evidence" value="ECO:0007669"/>
    <property type="project" value="InterPro"/>
</dbReference>
<dbReference type="GO" id="GO:0020037">
    <property type="term" value="F:heme binding"/>
    <property type="evidence" value="ECO:0007669"/>
    <property type="project" value="InterPro"/>
</dbReference>
<evidence type="ECO:0000313" key="5">
    <source>
        <dbReference type="RefSeq" id="XP_013381182.1"/>
    </source>
</evidence>
<accession>A0A1S3H6S3</accession>
<reference evidence="4 5" key="1">
    <citation type="submission" date="2025-04" db="UniProtKB">
        <authorList>
            <consortium name="RefSeq"/>
        </authorList>
    </citation>
    <scope>IDENTIFICATION</scope>
    <source>
        <tissue evidence="4 5">Gonads</tissue>
    </source>
</reference>
<comment type="cofactor">
    <cofactor evidence="2">
        <name>heme</name>
        <dbReference type="ChEBI" id="CHEBI:30413"/>
    </cofactor>
</comment>
<keyword evidence="2" id="KW-0408">Iron</keyword>
<dbReference type="SUPFAM" id="SSF48264">
    <property type="entry name" value="Cytochrome P450"/>
    <property type="match status" value="1"/>
</dbReference>
<dbReference type="Pfam" id="PF00067">
    <property type="entry name" value="p450"/>
    <property type="match status" value="1"/>
</dbReference>
<dbReference type="PANTHER" id="PTHR24280:SF4">
    <property type="entry name" value="CYTOCHROME P450 20A1"/>
    <property type="match status" value="1"/>
</dbReference>
<dbReference type="GO" id="GO:0005506">
    <property type="term" value="F:iron ion binding"/>
    <property type="evidence" value="ECO:0007669"/>
    <property type="project" value="InterPro"/>
</dbReference>
<feature type="binding site" description="axial binding residue" evidence="2">
    <location>
        <position position="269"/>
    </location>
    <ligand>
        <name>heme</name>
        <dbReference type="ChEBI" id="CHEBI:30413"/>
    </ligand>
    <ligandPart>
        <name>Fe</name>
        <dbReference type="ChEBI" id="CHEBI:18248"/>
    </ligandPart>
</feature>
<dbReference type="STRING" id="7574.A0A1S3H6S3"/>
<dbReference type="AlphaFoldDB" id="A0A1S3H6S3"/>
<evidence type="ECO:0000256" key="1">
    <source>
        <dbReference type="ARBA" id="ARBA00010617"/>
    </source>
</evidence>
<dbReference type="PANTHER" id="PTHR24280">
    <property type="entry name" value="CYTOCHROME P450 20A1"/>
    <property type="match status" value="1"/>
</dbReference>
<sequence length="328" mass="37802">MVEKWSRLPRGQHVPCRQEVFLLAIKAITQCSFGDYILDEDQVAKFWKAYDTCWFDFDKRQRGDEPNPGSDREKKFNDAKKYMYDILAAVIQVRRKHPTIENRQMLVDVMIENSIPDDVMQCDAMTYVIGGFHTVGNWLVWTLHFVSMYPEIQDKMYQEVKDKLNDTGKVIPDNVAQLVYIRQVMEETLRMAVVAPYAARYDDEKDVTLGGYVIPPGTPIIQALGVGYNDPSIWQNPDKFDPDRFSPEKVAERHPYSFQPFGFAGNRKCPGYRFAYAQVATVLANILLKFQVHHVDGLGVKAMYGLVTTPQNEVWLTITPRSDKNKEE</sequence>
<dbReference type="InterPro" id="IPR036396">
    <property type="entry name" value="Cyt_P450_sf"/>
</dbReference>
<organism evidence="3 4">
    <name type="scientific">Lingula anatina</name>
    <name type="common">Brachiopod</name>
    <name type="synonym">Lingula unguis</name>
    <dbReference type="NCBI Taxonomy" id="7574"/>
    <lineage>
        <taxon>Eukaryota</taxon>
        <taxon>Metazoa</taxon>
        <taxon>Spiralia</taxon>
        <taxon>Lophotrochozoa</taxon>
        <taxon>Brachiopoda</taxon>
        <taxon>Linguliformea</taxon>
        <taxon>Lingulata</taxon>
        <taxon>Lingulida</taxon>
        <taxon>Linguloidea</taxon>
        <taxon>Lingulidae</taxon>
        <taxon>Lingula</taxon>
    </lineage>
</organism>
<dbReference type="PRINTS" id="PR00463">
    <property type="entry name" value="EP450I"/>
</dbReference>
<dbReference type="GO" id="GO:0016020">
    <property type="term" value="C:membrane"/>
    <property type="evidence" value="ECO:0007669"/>
    <property type="project" value="TreeGrafter"/>
</dbReference>
<evidence type="ECO:0000313" key="4">
    <source>
        <dbReference type="RefSeq" id="XP_013381181.1"/>
    </source>
</evidence>
<protein>
    <submittedName>
        <fullName evidence="4">Cytochrome P450 20A1 isoform X1</fullName>
    </submittedName>
    <submittedName>
        <fullName evidence="5">Cytochrome P450 20A1 isoform X2</fullName>
    </submittedName>
</protein>
<keyword evidence="2" id="KW-0479">Metal-binding</keyword>
<comment type="similarity">
    <text evidence="1">Belongs to the cytochrome P450 family.</text>
</comment>
<evidence type="ECO:0000256" key="2">
    <source>
        <dbReference type="PIRSR" id="PIRSR602401-1"/>
    </source>
</evidence>
<dbReference type="InterPro" id="IPR052666">
    <property type="entry name" value="CYP450_20A1-like"/>
</dbReference>
<dbReference type="InterPro" id="IPR002401">
    <property type="entry name" value="Cyt_P450_E_grp-I"/>
</dbReference>
<evidence type="ECO:0000313" key="3">
    <source>
        <dbReference type="Proteomes" id="UP000085678"/>
    </source>
</evidence>
<dbReference type="OrthoDB" id="1470350at2759"/>
<dbReference type="GeneID" id="106152215"/>
<keyword evidence="3" id="KW-1185">Reference proteome</keyword>
<dbReference type="GO" id="GO:0016705">
    <property type="term" value="F:oxidoreductase activity, acting on paired donors, with incorporation or reduction of molecular oxygen"/>
    <property type="evidence" value="ECO:0007669"/>
    <property type="project" value="InterPro"/>
</dbReference>
<gene>
    <name evidence="4 5" type="primary">LOC106152215</name>
</gene>
<proteinExistence type="inferred from homology"/>
<dbReference type="KEGG" id="lak:106152215"/>
<dbReference type="RefSeq" id="XP_013381181.1">
    <property type="nucleotide sequence ID" value="XM_013525727.2"/>
</dbReference>
<dbReference type="RefSeq" id="XP_013381182.1">
    <property type="nucleotide sequence ID" value="XM_013525728.1"/>
</dbReference>
<keyword evidence="2" id="KW-0349">Heme</keyword>
<dbReference type="InterPro" id="IPR001128">
    <property type="entry name" value="Cyt_P450"/>
</dbReference>
<dbReference type="Proteomes" id="UP000085678">
    <property type="component" value="Unplaced"/>
</dbReference>